<dbReference type="KEGG" id="slr:L21SP2_2850"/>
<organism evidence="1 2">
    <name type="scientific">Salinispira pacifica</name>
    <dbReference type="NCBI Taxonomy" id="1307761"/>
    <lineage>
        <taxon>Bacteria</taxon>
        <taxon>Pseudomonadati</taxon>
        <taxon>Spirochaetota</taxon>
        <taxon>Spirochaetia</taxon>
        <taxon>Spirochaetales</taxon>
        <taxon>Spirochaetaceae</taxon>
        <taxon>Salinispira</taxon>
    </lineage>
</organism>
<protein>
    <submittedName>
        <fullName evidence="1">Uncharacterized protein</fullName>
    </submittedName>
</protein>
<gene>
    <name evidence="1" type="ORF">L21SP2_2850</name>
</gene>
<sequence>MTPVKGEAQSVPAERKEDFLASLGNEIEPGSRVTGLKDMRENFYETRFGFEKR</sequence>
<keyword evidence="2" id="KW-1185">Reference proteome</keyword>
<evidence type="ECO:0000313" key="1">
    <source>
        <dbReference type="EMBL" id="AHC16198.1"/>
    </source>
</evidence>
<reference evidence="1 2" key="1">
    <citation type="journal article" date="2015" name="Stand. Genomic Sci.">
        <title>Complete genome sequence and description of Salinispira pacifica gen. nov., sp. nov., a novel spirochaete isolated form a hypersaline microbial mat.</title>
        <authorList>
            <person name="Ben Hania W."/>
            <person name="Joseph M."/>
            <person name="Schumann P."/>
            <person name="Bunk B."/>
            <person name="Fiebig A."/>
            <person name="Sproer C."/>
            <person name="Klenk H.P."/>
            <person name="Fardeau M.L."/>
            <person name="Spring S."/>
        </authorList>
    </citation>
    <scope>NUCLEOTIDE SEQUENCE [LARGE SCALE GENOMIC DNA]</scope>
    <source>
        <strain evidence="1 2">L21-RPul-D2</strain>
    </source>
</reference>
<proteinExistence type="predicted"/>
<name>V5WKB8_9SPIO</name>
<dbReference type="HOGENOM" id="CLU_3066053_0_0_12"/>
<evidence type="ECO:0000313" key="2">
    <source>
        <dbReference type="Proteomes" id="UP000018680"/>
    </source>
</evidence>
<accession>V5WKB8</accession>
<dbReference type="EMBL" id="CP006939">
    <property type="protein sequence ID" value="AHC16198.1"/>
    <property type="molecule type" value="Genomic_DNA"/>
</dbReference>
<dbReference type="Proteomes" id="UP000018680">
    <property type="component" value="Chromosome"/>
</dbReference>
<dbReference type="STRING" id="1307761.L21SP2_2850"/>
<dbReference type="AlphaFoldDB" id="V5WKB8"/>